<accession>A0A1I7BDX3</accession>
<gene>
    <name evidence="3" type="ORF">SAMN05660657_03533</name>
</gene>
<name>A0A1I7BDX3_9ACTN</name>
<reference evidence="4" key="1">
    <citation type="submission" date="2016-10" db="EMBL/GenBank/DDBJ databases">
        <authorList>
            <person name="Varghese N."/>
            <person name="Submissions S."/>
        </authorList>
    </citation>
    <scope>NUCLEOTIDE SEQUENCE [LARGE SCALE GENOMIC DNA]</scope>
    <source>
        <strain evidence="4">DSM 46136</strain>
    </source>
</reference>
<proteinExistence type="predicted"/>
<evidence type="ECO:0000313" key="3">
    <source>
        <dbReference type="EMBL" id="SFT85400.1"/>
    </source>
</evidence>
<dbReference type="EMBL" id="FPBA01000013">
    <property type="protein sequence ID" value="SFT85400.1"/>
    <property type="molecule type" value="Genomic_DNA"/>
</dbReference>
<dbReference type="InterPro" id="IPR025161">
    <property type="entry name" value="IS402-like_dom"/>
</dbReference>
<dbReference type="Pfam" id="PF13340">
    <property type="entry name" value="DUF4096"/>
    <property type="match status" value="1"/>
</dbReference>
<feature type="domain" description="Insertion element IS402-like" evidence="2">
    <location>
        <begin position="13"/>
        <end position="92"/>
    </location>
</feature>
<protein>
    <submittedName>
        <fullName evidence="3">Transposase</fullName>
    </submittedName>
</protein>
<dbReference type="InterPro" id="IPR052909">
    <property type="entry name" value="Transposase_6_like"/>
</dbReference>
<evidence type="ECO:0000259" key="2">
    <source>
        <dbReference type="Pfam" id="PF13340"/>
    </source>
</evidence>
<dbReference type="PANTHER" id="PTHR46637:SF1">
    <property type="entry name" value="BLL5188 PROTEIN"/>
    <property type="match status" value="1"/>
</dbReference>
<dbReference type="AlphaFoldDB" id="A0A1I7BDX3"/>
<feature type="region of interest" description="Disordered" evidence="1">
    <location>
        <begin position="107"/>
        <end position="144"/>
    </location>
</feature>
<dbReference type="Proteomes" id="UP000199546">
    <property type="component" value="Unassembled WGS sequence"/>
</dbReference>
<evidence type="ECO:0000256" key="1">
    <source>
        <dbReference type="SAM" id="MobiDB-lite"/>
    </source>
</evidence>
<evidence type="ECO:0000313" key="4">
    <source>
        <dbReference type="Proteomes" id="UP000199546"/>
    </source>
</evidence>
<keyword evidence="4" id="KW-1185">Reference proteome</keyword>
<organism evidence="3 4">
    <name type="scientific">Geodermatophilus amargosae</name>
    <dbReference type="NCBI Taxonomy" id="1296565"/>
    <lineage>
        <taxon>Bacteria</taxon>
        <taxon>Bacillati</taxon>
        <taxon>Actinomycetota</taxon>
        <taxon>Actinomycetes</taxon>
        <taxon>Geodermatophilales</taxon>
        <taxon>Geodermatophilaceae</taxon>
        <taxon>Geodermatophilus</taxon>
    </lineage>
</organism>
<dbReference type="STRING" id="1296565.SAMN05660657_03533"/>
<sequence length="144" mass="15662">MSPSVSSAPRRLVSDELCALVEPLIPPRKPAVHGRTGRPRTADRDVLEGIAFALSLGIGWAKLPTQVDNGSGWTCWRRMDECAEAGVFDRLHRSVLDRLGETGRLDRSQASLDSVSVRAKRGVSRPARNPTDRGNASQLVPPAR</sequence>
<dbReference type="PANTHER" id="PTHR46637">
    <property type="entry name" value="TIS1421-TRANSPOSASE PROTEIN A"/>
    <property type="match status" value="1"/>
</dbReference>